<protein>
    <submittedName>
        <fullName evidence="2">Uncharacterized protein</fullName>
    </submittedName>
</protein>
<evidence type="ECO:0000256" key="1">
    <source>
        <dbReference type="SAM" id="Phobius"/>
    </source>
</evidence>
<feature type="transmembrane region" description="Helical" evidence="1">
    <location>
        <begin position="12"/>
        <end position="42"/>
    </location>
</feature>
<name>A0A0L8GGS0_OCTBM</name>
<organism evidence="2">
    <name type="scientific">Octopus bimaculoides</name>
    <name type="common">California two-spotted octopus</name>
    <dbReference type="NCBI Taxonomy" id="37653"/>
    <lineage>
        <taxon>Eukaryota</taxon>
        <taxon>Metazoa</taxon>
        <taxon>Spiralia</taxon>
        <taxon>Lophotrochozoa</taxon>
        <taxon>Mollusca</taxon>
        <taxon>Cephalopoda</taxon>
        <taxon>Coleoidea</taxon>
        <taxon>Octopodiformes</taxon>
        <taxon>Octopoda</taxon>
        <taxon>Incirrata</taxon>
        <taxon>Octopodidae</taxon>
        <taxon>Octopus</taxon>
    </lineage>
</organism>
<keyword evidence="1" id="KW-0812">Transmembrane</keyword>
<sequence length="80" mass="8968">MLTIQPNNPKILPLFLLMTMLFIPRASHLICAKILSLLYTIVDTIVRLISKDRVIATTVLPFSWRFIIASLSSSVIALSL</sequence>
<evidence type="ECO:0000313" key="2">
    <source>
        <dbReference type="EMBL" id="KOF76191.1"/>
    </source>
</evidence>
<keyword evidence="1" id="KW-0472">Membrane</keyword>
<feature type="transmembrane region" description="Helical" evidence="1">
    <location>
        <begin position="54"/>
        <end position="78"/>
    </location>
</feature>
<dbReference type="EMBL" id="KQ421854">
    <property type="protein sequence ID" value="KOF76191.1"/>
    <property type="molecule type" value="Genomic_DNA"/>
</dbReference>
<reference evidence="2" key="1">
    <citation type="submission" date="2015-07" db="EMBL/GenBank/DDBJ databases">
        <title>MeaNS - Measles Nucleotide Surveillance Program.</title>
        <authorList>
            <person name="Tran T."/>
            <person name="Druce J."/>
        </authorList>
    </citation>
    <scope>NUCLEOTIDE SEQUENCE</scope>
    <source>
        <strain evidence="2">UCB-OBI-ISO-001</strain>
        <tissue evidence="2">Gonad</tissue>
    </source>
</reference>
<dbReference type="AlphaFoldDB" id="A0A0L8GGS0"/>
<accession>A0A0L8GGS0</accession>
<proteinExistence type="predicted"/>
<gene>
    <name evidence="2" type="ORF">OCBIM_22033637mg</name>
</gene>
<keyword evidence="1" id="KW-1133">Transmembrane helix</keyword>